<dbReference type="Pfam" id="PF01381">
    <property type="entry name" value="HTH_3"/>
    <property type="match status" value="1"/>
</dbReference>
<dbReference type="EMBL" id="JAGGLP010000069">
    <property type="protein sequence ID" value="MBP2056811.1"/>
    <property type="molecule type" value="Genomic_DNA"/>
</dbReference>
<reference evidence="5 7" key="2">
    <citation type="submission" date="2021-03" db="EMBL/GenBank/DDBJ databases">
        <title>Genomic Encyclopedia of Type Strains, Phase IV (KMG-IV): sequencing the most valuable type-strain genomes for metagenomic binning, comparative biology and taxonomic classification.</title>
        <authorList>
            <person name="Goeker M."/>
        </authorList>
    </citation>
    <scope>NUCLEOTIDE SEQUENCE [LARGE SCALE GENOMIC DNA]</scope>
    <source>
        <strain evidence="5 7">DSM 40499</strain>
    </source>
</reference>
<dbReference type="GO" id="GO:0003677">
    <property type="term" value="F:DNA binding"/>
    <property type="evidence" value="ECO:0007669"/>
    <property type="project" value="InterPro"/>
</dbReference>
<evidence type="ECO:0000256" key="1">
    <source>
        <dbReference type="SAM" id="MobiDB-lite"/>
    </source>
</evidence>
<dbReference type="Proteomes" id="UP000092659">
    <property type="component" value="Chromosome"/>
</dbReference>
<proteinExistence type="predicted"/>
<organism evidence="3 6">
    <name type="scientific">Streptomyces griseochromogenes</name>
    <dbReference type="NCBI Taxonomy" id="68214"/>
    <lineage>
        <taxon>Bacteria</taxon>
        <taxon>Bacillati</taxon>
        <taxon>Actinomycetota</taxon>
        <taxon>Actinomycetes</taxon>
        <taxon>Kitasatosporales</taxon>
        <taxon>Streptomycetaceae</taxon>
        <taxon>Streptomyces</taxon>
    </lineage>
</organism>
<protein>
    <recommendedName>
        <fullName evidence="2">HTH cro/C1-type domain-containing protein</fullName>
    </recommendedName>
</protein>
<evidence type="ECO:0000313" key="3">
    <source>
        <dbReference type="EMBL" id="ANP52084.1"/>
    </source>
</evidence>
<name>A0A1B1AZT3_9ACTN</name>
<feature type="compositionally biased region" description="Basic residues" evidence="1">
    <location>
        <begin position="1"/>
        <end position="10"/>
    </location>
</feature>
<feature type="region of interest" description="Disordered" evidence="1">
    <location>
        <begin position="95"/>
        <end position="120"/>
    </location>
</feature>
<evidence type="ECO:0000259" key="2">
    <source>
        <dbReference type="Pfam" id="PF01381"/>
    </source>
</evidence>
<dbReference type="EMBL" id="CP016279">
    <property type="protein sequence ID" value="ANP52084.1"/>
    <property type="molecule type" value="Genomic_DNA"/>
</dbReference>
<dbReference type="InterPro" id="IPR001387">
    <property type="entry name" value="Cro/C1-type_HTH"/>
</dbReference>
<dbReference type="RefSeq" id="WP_067307611.1">
    <property type="nucleotide sequence ID" value="NZ_CP016279.1"/>
</dbReference>
<evidence type="ECO:0000313" key="5">
    <source>
        <dbReference type="EMBL" id="MBP2056811.1"/>
    </source>
</evidence>
<evidence type="ECO:0000313" key="6">
    <source>
        <dbReference type="Proteomes" id="UP000092659"/>
    </source>
</evidence>
<dbReference type="KEGG" id="sgs:AVL59_43730"/>
<feature type="region of interest" description="Disordered" evidence="1">
    <location>
        <begin position="1"/>
        <end position="26"/>
    </location>
</feature>
<feature type="domain" description="HTH cro/C1-type" evidence="2">
    <location>
        <begin position="44"/>
        <end position="92"/>
    </location>
</feature>
<accession>A0A1B1AZT3</accession>
<evidence type="ECO:0000313" key="4">
    <source>
        <dbReference type="EMBL" id="ANP55603.1"/>
    </source>
</evidence>
<dbReference type="KEGG" id="sgs:AVL59_23190"/>
<evidence type="ECO:0000313" key="7">
    <source>
        <dbReference type="Proteomes" id="UP001519309"/>
    </source>
</evidence>
<keyword evidence="7" id="KW-1185">Reference proteome</keyword>
<reference evidence="3 6" key="1">
    <citation type="submission" date="2016-06" db="EMBL/GenBank/DDBJ databases">
        <title>Complete genome sequence of Streptomyces griseochromogenes ATCC 14511, the Blasticidin S producer.</title>
        <authorList>
            <person name="Wu L."/>
        </authorList>
    </citation>
    <scope>NUCLEOTIDE SEQUENCE [LARGE SCALE GENOMIC DNA]</scope>
    <source>
        <strain evidence="3 6">ATCC 14511</strain>
    </source>
</reference>
<sequence length="120" mass="12784">MVGGLARKRPPRELADNPESWPHAGIDDSAADVVQGIARALEAVLKTQRRSLRQAAAGSGVNRQAIADLIAGRCWPDVATVARLENFLAVPLYPSSGGMPHTHGKRPFRPRASPAQGTTK</sequence>
<dbReference type="SUPFAM" id="SSF47413">
    <property type="entry name" value="lambda repressor-like DNA-binding domains"/>
    <property type="match status" value="1"/>
</dbReference>
<dbReference type="EMBL" id="CP016279">
    <property type="protein sequence ID" value="ANP55603.1"/>
    <property type="molecule type" value="Genomic_DNA"/>
</dbReference>
<dbReference type="Proteomes" id="UP001519309">
    <property type="component" value="Unassembled WGS sequence"/>
</dbReference>
<dbReference type="AlphaFoldDB" id="A0A1B1AZT3"/>
<dbReference type="InterPro" id="IPR010982">
    <property type="entry name" value="Lambda_DNA-bd_dom_sf"/>
</dbReference>
<gene>
    <name evidence="3" type="ORF">AVL59_23190</name>
    <name evidence="4" type="ORF">AVL59_43730</name>
    <name evidence="5" type="ORF">J2Z21_009830</name>
</gene>
<dbReference type="STRING" id="68214.AVL59_23190"/>